<protein>
    <submittedName>
        <fullName evidence="2">Uncharacterized protein</fullName>
    </submittedName>
</protein>
<dbReference type="AlphaFoldDB" id="A0A931CPP2"/>
<sequence>MQYKRSAGLFVAGITLFFGGPLLGVVAAALWMYVATANGSSGMAAGYIAVIAFGSLLALLGFCLLVAAAHRALEKIDALPLRAQTRQRENSPSDYR</sequence>
<evidence type="ECO:0000256" key="1">
    <source>
        <dbReference type="SAM" id="Phobius"/>
    </source>
</evidence>
<accession>A0A931CPP2</accession>
<feature type="transmembrane region" description="Helical" evidence="1">
    <location>
        <begin position="46"/>
        <end position="69"/>
    </location>
</feature>
<reference evidence="2 3" key="1">
    <citation type="submission" date="2020-11" db="EMBL/GenBank/DDBJ databases">
        <title>Arthrobacter antarcticus sp. nov., isolated from Antarctic Soil.</title>
        <authorList>
            <person name="Li J."/>
        </authorList>
    </citation>
    <scope>NUCLEOTIDE SEQUENCE [LARGE SCALE GENOMIC DNA]</scope>
    <source>
        <strain evidence="2 3">Z1-20</strain>
    </source>
</reference>
<comment type="caution">
    <text evidence="2">The sequence shown here is derived from an EMBL/GenBank/DDBJ whole genome shotgun (WGS) entry which is preliminary data.</text>
</comment>
<proteinExistence type="predicted"/>
<keyword evidence="1" id="KW-0812">Transmembrane</keyword>
<feature type="transmembrane region" description="Helical" evidence="1">
    <location>
        <begin position="7"/>
        <end position="34"/>
    </location>
</feature>
<gene>
    <name evidence="2" type="ORF">IV500_12015</name>
</gene>
<dbReference type="EMBL" id="JADNYM010000014">
    <property type="protein sequence ID" value="MBG0740105.1"/>
    <property type="molecule type" value="Genomic_DNA"/>
</dbReference>
<evidence type="ECO:0000313" key="2">
    <source>
        <dbReference type="EMBL" id="MBG0740105.1"/>
    </source>
</evidence>
<evidence type="ECO:0000313" key="3">
    <source>
        <dbReference type="Proteomes" id="UP000655366"/>
    </source>
</evidence>
<keyword evidence="1" id="KW-0472">Membrane</keyword>
<keyword evidence="3" id="KW-1185">Reference proteome</keyword>
<dbReference type="Proteomes" id="UP000655366">
    <property type="component" value="Unassembled WGS sequence"/>
</dbReference>
<organism evidence="2 3">
    <name type="scientific">Arthrobacter terrae</name>
    <dbReference type="NCBI Taxonomy" id="2935737"/>
    <lineage>
        <taxon>Bacteria</taxon>
        <taxon>Bacillati</taxon>
        <taxon>Actinomycetota</taxon>
        <taxon>Actinomycetes</taxon>
        <taxon>Micrococcales</taxon>
        <taxon>Micrococcaceae</taxon>
        <taxon>Arthrobacter</taxon>
    </lineage>
</organism>
<name>A0A931CPP2_9MICC</name>
<keyword evidence="1" id="KW-1133">Transmembrane helix</keyword>
<dbReference type="RefSeq" id="WP_196397049.1">
    <property type="nucleotide sequence ID" value="NZ_JADNYM010000014.1"/>
</dbReference>